<dbReference type="GO" id="GO:0004519">
    <property type="term" value="F:endonuclease activity"/>
    <property type="evidence" value="ECO:0007669"/>
    <property type="project" value="UniProtKB-KW"/>
</dbReference>
<dbReference type="SUPFAM" id="SSF48537">
    <property type="entry name" value="Phospholipase C/P1 nuclease"/>
    <property type="match status" value="1"/>
</dbReference>
<dbReference type="GO" id="GO:0016788">
    <property type="term" value="F:hydrolase activity, acting on ester bonds"/>
    <property type="evidence" value="ECO:0007669"/>
    <property type="project" value="InterPro"/>
</dbReference>
<feature type="chain" id="PRO_5011533423" evidence="7">
    <location>
        <begin position="23"/>
        <end position="287"/>
    </location>
</feature>
<keyword evidence="9" id="KW-1185">Reference proteome</keyword>
<dbReference type="InterPro" id="IPR003154">
    <property type="entry name" value="S1/P1nuclease"/>
</dbReference>
<keyword evidence="3" id="KW-0255">Endonuclease</keyword>
<dbReference type="PANTHER" id="PTHR33146">
    <property type="entry name" value="ENDONUCLEASE 4"/>
    <property type="match status" value="1"/>
</dbReference>
<evidence type="ECO:0000313" key="8">
    <source>
        <dbReference type="EMBL" id="SFS06115.1"/>
    </source>
</evidence>
<reference evidence="8 9" key="1">
    <citation type="submission" date="2016-10" db="EMBL/GenBank/DDBJ databases">
        <authorList>
            <person name="de Groot N.N."/>
        </authorList>
    </citation>
    <scope>NUCLEOTIDE SEQUENCE [LARGE SCALE GENOMIC DNA]</scope>
    <source>
        <strain evidence="8 9">S5-249</strain>
    </source>
</reference>
<evidence type="ECO:0000256" key="6">
    <source>
        <dbReference type="ARBA" id="ARBA00023180"/>
    </source>
</evidence>
<evidence type="ECO:0000256" key="5">
    <source>
        <dbReference type="ARBA" id="ARBA00023157"/>
    </source>
</evidence>
<dbReference type="PANTHER" id="PTHR33146:SF26">
    <property type="entry name" value="ENDONUCLEASE 4"/>
    <property type="match status" value="1"/>
</dbReference>
<dbReference type="GO" id="GO:0046872">
    <property type="term" value="F:metal ion binding"/>
    <property type="evidence" value="ECO:0007669"/>
    <property type="project" value="UniProtKB-KW"/>
</dbReference>
<organism evidence="8 9">
    <name type="scientific">Sphingomonas jatrophae</name>
    <dbReference type="NCBI Taxonomy" id="1166337"/>
    <lineage>
        <taxon>Bacteria</taxon>
        <taxon>Pseudomonadati</taxon>
        <taxon>Pseudomonadota</taxon>
        <taxon>Alphaproteobacteria</taxon>
        <taxon>Sphingomonadales</taxon>
        <taxon>Sphingomonadaceae</taxon>
        <taxon>Sphingomonas</taxon>
    </lineage>
</organism>
<evidence type="ECO:0000256" key="2">
    <source>
        <dbReference type="ARBA" id="ARBA00022723"/>
    </source>
</evidence>
<dbReference type="OrthoDB" id="267579at2"/>
<dbReference type="Gene3D" id="1.10.575.10">
    <property type="entry name" value="P1 Nuclease"/>
    <property type="match status" value="1"/>
</dbReference>
<gene>
    <name evidence="8" type="ORF">SAMN05192580_3180</name>
</gene>
<sequence>MTRLRLILACLLALLPASPALAWWEYGHATVAEIAYAAAKPETRRQIDALLRQSALLDTPTCPARTVAQASYWPDCVKELKDRFSYAYSWHYQNADICKPFDLAVPCKDGNCVSKQIERNARLLADQAVPVRERIMALNFLLHFVGDLHQPLHAGDHADLGGNQVKAAYGRIEGKRVNLHAVWDGYLADRALSTPPADAPGILSQVTPAERAAWAQGSVEDWSREEWQVARDAAYASAVADPCGPKSDRVARLDEATIAKLVPVLREQVAKGGIRLARLLDEALGPR</sequence>
<protein>
    <submittedName>
        <fullName evidence="8">S1/P1 Nuclease</fullName>
    </submittedName>
</protein>
<proteinExistence type="predicted"/>
<dbReference type="STRING" id="1166337.SAMN05192580_3180"/>
<evidence type="ECO:0000256" key="1">
    <source>
        <dbReference type="ARBA" id="ARBA00022722"/>
    </source>
</evidence>
<keyword evidence="4" id="KW-0378">Hydrolase</keyword>
<dbReference type="Pfam" id="PF02265">
    <property type="entry name" value="S1-P1_nuclease"/>
    <property type="match status" value="1"/>
</dbReference>
<evidence type="ECO:0000313" key="9">
    <source>
        <dbReference type="Proteomes" id="UP000198824"/>
    </source>
</evidence>
<keyword evidence="6" id="KW-0325">Glycoprotein</keyword>
<dbReference type="CDD" id="cd11010">
    <property type="entry name" value="S1-P1_nuclease"/>
    <property type="match status" value="1"/>
</dbReference>
<dbReference type="GO" id="GO:0006308">
    <property type="term" value="P:DNA catabolic process"/>
    <property type="evidence" value="ECO:0007669"/>
    <property type="project" value="InterPro"/>
</dbReference>
<dbReference type="RefSeq" id="WP_093315943.1">
    <property type="nucleotide sequence ID" value="NZ_FOZG01000002.1"/>
</dbReference>
<accession>A0A1I6LRJ5</accession>
<evidence type="ECO:0000256" key="4">
    <source>
        <dbReference type="ARBA" id="ARBA00022801"/>
    </source>
</evidence>
<dbReference type="Proteomes" id="UP000198824">
    <property type="component" value="Unassembled WGS sequence"/>
</dbReference>
<evidence type="ECO:0000256" key="7">
    <source>
        <dbReference type="SAM" id="SignalP"/>
    </source>
</evidence>
<evidence type="ECO:0000256" key="3">
    <source>
        <dbReference type="ARBA" id="ARBA00022759"/>
    </source>
</evidence>
<keyword evidence="2" id="KW-0479">Metal-binding</keyword>
<dbReference type="AlphaFoldDB" id="A0A1I6LRJ5"/>
<dbReference type="EMBL" id="FOZG01000002">
    <property type="protein sequence ID" value="SFS06115.1"/>
    <property type="molecule type" value="Genomic_DNA"/>
</dbReference>
<keyword evidence="7" id="KW-0732">Signal</keyword>
<keyword evidence="1" id="KW-0540">Nuclease</keyword>
<keyword evidence="5" id="KW-1015">Disulfide bond</keyword>
<feature type="signal peptide" evidence="7">
    <location>
        <begin position="1"/>
        <end position="22"/>
    </location>
</feature>
<dbReference type="InterPro" id="IPR008947">
    <property type="entry name" value="PLipase_C/P1_nuclease_dom_sf"/>
</dbReference>
<name>A0A1I6LRJ5_9SPHN</name>
<dbReference type="GO" id="GO:0003676">
    <property type="term" value="F:nucleic acid binding"/>
    <property type="evidence" value="ECO:0007669"/>
    <property type="project" value="InterPro"/>
</dbReference>